<evidence type="ECO:0000259" key="7">
    <source>
        <dbReference type="PROSITE" id="PS50110"/>
    </source>
</evidence>
<dbReference type="GO" id="GO:0006355">
    <property type="term" value="P:regulation of DNA-templated transcription"/>
    <property type="evidence" value="ECO:0007669"/>
    <property type="project" value="TreeGrafter"/>
</dbReference>
<dbReference type="InterPro" id="IPR039420">
    <property type="entry name" value="WalR-like"/>
</dbReference>
<organism evidence="8 9">
    <name type="scientific">Streptomyces apricus</name>
    <dbReference type="NCBI Taxonomy" id="1828112"/>
    <lineage>
        <taxon>Bacteria</taxon>
        <taxon>Bacillati</taxon>
        <taxon>Actinomycetota</taxon>
        <taxon>Actinomycetes</taxon>
        <taxon>Kitasatosporales</taxon>
        <taxon>Streptomycetaceae</taxon>
        <taxon>Streptomyces</taxon>
    </lineage>
</organism>
<dbReference type="CDD" id="cd00156">
    <property type="entry name" value="REC"/>
    <property type="match status" value="1"/>
</dbReference>
<dbReference type="GO" id="GO:0005829">
    <property type="term" value="C:cytosol"/>
    <property type="evidence" value="ECO:0007669"/>
    <property type="project" value="TreeGrafter"/>
</dbReference>
<dbReference type="RefSeq" id="WP_149512223.1">
    <property type="nucleotide sequence ID" value="NZ_VDFC01000040.1"/>
</dbReference>
<dbReference type="PANTHER" id="PTHR48111">
    <property type="entry name" value="REGULATOR OF RPOS"/>
    <property type="match status" value="1"/>
</dbReference>
<evidence type="ECO:0000256" key="1">
    <source>
        <dbReference type="ARBA" id="ARBA00022553"/>
    </source>
</evidence>
<keyword evidence="5" id="KW-0804">Transcription</keyword>
<dbReference type="SMART" id="SM00448">
    <property type="entry name" value="REC"/>
    <property type="match status" value="1"/>
</dbReference>
<dbReference type="Proteomes" id="UP000324965">
    <property type="component" value="Unassembled WGS sequence"/>
</dbReference>
<dbReference type="Pfam" id="PF00072">
    <property type="entry name" value="Response_reg"/>
    <property type="match status" value="1"/>
</dbReference>
<evidence type="ECO:0000256" key="2">
    <source>
        <dbReference type="ARBA" id="ARBA00023012"/>
    </source>
</evidence>
<feature type="modified residue" description="4-aspartylphosphate" evidence="6">
    <location>
        <position position="58"/>
    </location>
</feature>
<proteinExistence type="predicted"/>
<evidence type="ECO:0000256" key="3">
    <source>
        <dbReference type="ARBA" id="ARBA00023015"/>
    </source>
</evidence>
<dbReference type="GO" id="GO:0032993">
    <property type="term" value="C:protein-DNA complex"/>
    <property type="evidence" value="ECO:0007669"/>
    <property type="project" value="TreeGrafter"/>
</dbReference>
<keyword evidence="3" id="KW-0805">Transcription regulation</keyword>
<dbReference type="InterPro" id="IPR001789">
    <property type="entry name" value="Sig_transdc_resp-reg_receiver"/>
</dbReference>
<dbReference type="PANTHER" id="PTHR48111:SF1">
    <property type="entry name" value="TWO-COMPONENT RESPONSE REGULATOR ORR33"/>
    <property type="match status" value="1"/>
</dbReference>
<protein>
    <submittedName>
        <fullName evidence="8">Response regulator</fullName>
    </submittedName>
</protein>
<dbReference type="OrthoDB" id="3990502at2"/>
<dbReference type="SUPFAM" id="SSF52172">
    <property type="entry name" value="CheY-like"/>
    <property type="match status" value="1"/>
</dbReference>
<evidence type="ECO:0000256" key="4">
    <source>
        <dbReference type="ARBA" id="ARBA00023125"/>
    </source>
</evidence>
<dbReference type="AlphaFoldDB" id="A0A5B0B5A9"/>
<name>A0A5B0B5A9_9ACTN</name>
<evidence type="ECO:0000256" key="6">
    <source>
        <dbReference type="PROSITE-ProRule" id="PRU00169"/>
    </source>
</evidence>
<dbReference type="GO" id="GO:0000156">
    <property type="term" value="F:phosphorelay response regulator activity"/>
    <property type="evidence" value="ECO:0007669"/>
    <property type="project" value="TreeGrafter"/>
</dbReference>
<keyword evidence="4" id="KW-0238">DNA-binding</keyword>
<dbReference type="InterPro" id="IPR011006">
    <property type="entry name" value="CheY-like_superfamily"/>
</dbReference>
<accession>A0A5B0B5A9</accession>
<comment type="caution">
    <text evidence="8">The sequence shown here is derived from an EMBL/GenBank/DDBJ whole genome shotgun (WGS) entry which is preliminary data.</text>
</comment>
<dbReference type="Gene3D" id="3.40.50.2300">
    <property type="match status" value="1"/>
</dbReference>
<reference evidence="8 9" key="1">
    <citation type="submission" date="2019-05" db="EMBL/GenBank/DDBJ databases">
        <authorList>
            <person name="Hariharan J."/>
            <person name="Choudoir M.J."/>
            <person name="Diebold P."/>
            <person name="Panke-Buisse K."/>
            <person name="Buckley D.H."/>
        </authorList>
    </citation>
    <scope>NUCLEOTIDE SEQUENCE [LARGE SCALE GENOMIC DNA]</scope>
    <source>
        <strain evidence="8 9">SUN51</strain>
    </source>
</reference>
<sequence>MTQQLADMRILIADDQSDVARTLCRPLHKAGARLRFATDGHAALQEIATRPFDLILIDMKMPPEEWGGLWLLQQLKNGGWRIPSLVLSGEGSKQQVIEALRLDAADWVVKDSAGEELLERCVTILTDRLGESLELAAHHLPTPMAHRFARYARTTDPDKKVLEGLHALESVLRFAAALGLSSTPPAPLRGITPDRLAAPSMGTWFDLCSALSGLSDAGCDFARMFSWLVPERSEHQPVQGLISMRNDITHRGYAPTPTQADHLDRLLRRFAHRAASSWGTDLAVPVSMTYDGTIWVIELLSLKGVGRPVPDKVTSQDPVITGQPVLISRNADPLSLAPWLLTHTEPASSTVRCLQFDGLQRVKGGLTSSTPFKYAKTDEGADVPTTSHPQGRWQTLAQWTAV</sequence>
<gene>
    <name evidence="8" type="ORF">FGF04_17815</name>
</gene>
<dbReference type="PROSITE" id="PS50110">
    <property type="entry name" value="RESPONSE_REGULATORY"/>
    <property type="match status" value="1"/>
</dbReference>
<evidence type="ECO:0000313" key="9">
    <source>
        <dbReference type="Proteomes" id="UP000324965"/>
    </source>
</evidence>
<dbReference type="EMBL" id="VDFC01000040">
    <property type="protein sequence ID" value="KAA0935845.1"/>
    <property type="molecule type" value="Genomic_DNA"/>
</dbReference>
<keyword evidence="1 6" id="KW-0597">Phosphoprotein</keyword>
<feature type="domain" description="Response regulatory" evidence="7">
    <location>
        <begin position="9"/>
        <end position="125"/>
    </location>
</feature>
<dbReference type="GO" id="GO:0000976">
    <property type="term" value="F:transcription cis-regulatory region binding"/>
    <property type="evidence" value="ECO:0007669"/>
    <property type="project" value="TreeGrafter"/>
</dbReference>
<evidence type="ECO:0000313" key="8">
    <source>
        <dbReference type="EMBL" id="KAA0935845.1"/>
    </source>
</evidence>
<keyword evidence="9" id="KW-1185">Reference proteome</keyword>
<keyword evidence="2" id="KW-0902">Two-component regulatory system</keyword>
<evidence type="ECO:0000256" key="5">
    <source>
        <dbReference type="ARBA" id="ARBA00023163"/>
    </source>
</evidence>